<organism evidence="2 3">
    <name type="scientific">Mucuna pruriens</name>
    <name type="common">Velvet bean</name>
    <name type="synonym">Dolichos pruriens</name>
    <dbReference type="NCBI Taxonomy" id="157652"/>
    <lineage>
        <taxon>Eukaryota</taxon>
        <taxon>Viridiplantae</taxon>
        <taxon>Streptophyta</taxon>
        <taxon>Embryophyta</taxon>
        <taxon>Tracheophyta</taxon>
        <taxon>Spermatophyta</taxon>
        <taxon>Magnoliopsida</taxon>
        <taxon>eudicotyledons</taxon>
        <taxon>Gunneridae</taxon>
        <taxon>Pentapetalae</taxon>
        <taxon>rosids</taxon>
        <taxon>fabids</taxon>
        <taxon>Fabales</taxon>
        <taxon>Fabaceae</taxon>
        <taxon>Papilionoideae</taxon>
        <taxon>50 kb inversion clade</taxon>
        <taxon>NPAAA clade</taxon>
        <taxon>indigoferoid/millettioid clade</taxon>
        <taxon>Phaseoleae</taxon>
        <taxon>Mucuna</taxon>
    </lineage>
</organism>
<feature type="non-terminal residue" evidence="2">
    <location>
        <position position="1"/>
    </location>
</feature>
<sequence length="73" mass="8248">MARIHVSMLFLKFMIFAAMAIVLFSLAVSSTTICIGTCRDWPLCDRYCKSVDFQSGTCIPPQMDFCCCSKYDD</sequence>
<dbReference type="EMBL" id="QJKJ01006907">
    <property type="protein sequence ID" value="RDX84932.1"/>
    <property type="molecule type" value="Genomic_DNA"/>
</dbReference>
<name>A0A371G318_MUCPR</name>
<accession>A0A371G318</accession>
<reference evidence="2" key="1">
    <citation type="submission" date="2018-05" db="EMBL/GenBank/DDBJ databases">
        <title>Draft genome of Mucuna pruriens seed.</title>
        <authorList>
            <person name="Nnadi N.E."/>
            <person name="Vos R."/>
            <person name="Hasami M.H."/>
            <person name="Devisetty U.K."/>
            <person name="Aguiy J.C."/>
        </authorList>
    </citation>
    <scope>NUCLEOTIDE SEQUENCE [LARGE SCALE GENOMIC DNA]</scope>
    <source>
        <strain evidence="2">JCA_2017</strain>
    </source>
</reference>
<evidence type="ECO:0000313" key="3">
    <source>
        <dbReference type="Proteomes" id="UP000257109"/>
    </source>
</evidence>
<dbReference type="OrthoDB" id="1424491at2759"/>
<keyword evidence="1" id="KW-0732">Signal</keyword>
<proteinExistence type="predicted"/>
<evidence type="ECO:0000313" key="2">
    <source>
        <dbReference type="EMBL" id="RDX84932.1"/>
    </source>
</evidence>
<feature type="signal peptide" evidence="1">
    <location>
        <begin position="1"/>
        <end position="20"/>
    </location>
</feature>
<comment type="caution">
    <text evidence="2">The sequence shown here is derived from an EMBL/GenBank/DDBJ whole genome shotgun (WGS) entry which is preliminary data.</text>
</comment>
<feature type="chain" id="PRO_5016571987" evidence="1">
    <location>
        <begin position="21"/>
        <end position="73"/>
    </location>
</feature>
<keyword evidence="3" id="KW-1185">Reference proteome</keyword>
<gene>
    <name evidence="2" type="ORF">CR513_33932</name>
</gene>
<dbReference type="Proteomes" id="UP000257109">
    <property type="component" value="Unassembled WGS sequence"/>
</dbReference>
<protein>
    <submittedName>
        <fullName evidence="2">Uncharacterized protein</fullName>
    </submittedName>
</protein>
<evidence type="ECO:0000256" key="1">
    <source>
        <dbReference type="SAM" id="SignalP"/>
    </source>
</evidence>
<dbReference type="AlphaFoldDB" id="A0A371G318"/>